<evidence type="ECO:0000313" key="12">
    <source>
        <dbReference type="Proteomes" id="UP001367771"/>
    </source>
</evidence>
<evidence type="ECO:0000259" key="9">
    <source>
        <dbReference type="PROSITE" id="PS50893"/>
    </source>
</evidence>
<gene>
    <name evidence="11" type="ORF">V8201_13865</name>
</gene>
<dbReference type="PROSITE" id="PS50893">
    <property type="entry name" value="ABC_TRANSPORTER_2"/>
    <property type="match status" value="1"/>
</dbReference>
<dbReference type="InterPro" id="IPR003593">
    <property type="entry name" value="AAA+_ATPase"/>
</dbReference>
<keyword evidence="5 11" id="KW-0067">ATP-binding</keyword>
<dbReference type="SMART" id="SM00382">
    <property type="entry name" value="AAA"/>
    <property type="match status" value="1"/>
</dbReference>
<evidence type="ECO:0000256" key="8">
    <source>
        <dbReference type="SAM" id="Phobius"/>
    </source>
</evidence>
<evidence type="ECO:0000256" key="7">
    <source>
        <dbReference type="ARBA" id="ARBA00023136"/>
    </source>
</evidence>
<evidence type="ECO:0000256" key="6">
    <source>
        <dbReference type="ARBA" id="ARBA00022989"/>
    </source>
</evidence>
<evidence type="ECO:0000256" key="2">
    <source>
        <dbReference type="ARBA" id="ARBA00022448"/>
    </source>
</evidence>
<evidence type="ECO:0000256" key="1">
    <source>
        <dbReference type="ARBA" id="ARBA00004651"/>
    </source>
</evidence>
<dbReference type="Pfam" id="PF00005">
    <property type="entry name" value="ABC_tran"/>
    <property type="match status" value="1"/>
</dbReference>
<evidence type="ECO:0000259" key="10">
    <source>
        <dbReference type="PROSITE" id="PS50929"/>
    </source>
</evidence>
<dbReference type="Proteomes" id="UP001367771">
    <property type="component" value="Unassembled WGS sequence"/>
</dbReference>
<keyword evidence="4" id="KW-0547">Nucleotide-binding</keyword>
<dbReference type="InterPro" id="IPR003439">
    <property type="entry name" value="ABC_transporter-like_ATP-bd"/>
</dbReference>
<feature type="transmembrane region" description="Helical" evidence="8">
    <location>
        <begin position="39"/>
        <end position="61"/>
    </location>
</feature>
<accession>A0ABU8H578</accession>
<dbReference type="GO" id="GO:0005524">
    <property type="term" value="F:ATP binding"/>
    <property type="evidence" value="ECO:0007669"/>
    <property type="project" value="UniProtKB-KW"/>
</dbReference>
<name>A0ABU8H578_9SPHN</name>
<evidence type="ECO:0000313" key="11">
    <source>
        <dbReference type="EMBL" id="MEI5688172.1"/>
    </source>
</evidence>
<dbReference type="PROSITE" id="PS00211">
    <property type="entry name" value="ABC_TRANSPORTER_1"/>
    <property type="match status" value="1"/>
</dbReference>
<evidence type="ECO:0000256" key="4">
    <source>
        <dbReference type="ARBA" id="ARBA00022741"/>
    </source>
</evidence>
<dbReference type="CDD" id="cd18582">
    <property type="entry name" value="ABC_6TM_ATM1_ABCB7"/>
    <property type="match status" value="1"/>
</dbReference>
<proteinExistence type="predicted"/>
<keyword evidence="7 8" id="KW-0472">Membrane</keyword>
<comment type="caution">
    <text evidence="11">The sequence shown here is derived from an EMBL/GenBank/DDBJ whole genome shotgun (WGS) entry which is preliminary data.</text>
</comment>
<feature type="domain" description="ABC transporter" evidence="9">
    <location>
        <begin position="360"/>
        <end position="594"/>
    </location>
</feature>
<keyword evidence="12" id="KW-1185">Reference proteome</keyword>
<dbReference type="RefSeq" id="WP_336545656.1">
    <property type="nucleotide sequence ID" value="NZ_JBBBDM010000007.1"/>
</dbReference>
<dbReference type="PANTHER" id="PTHR24221:SF402">
    <property type="entry name" value="IRON-SULFUR CLUSTERS TRANSPORTER ABCB7, MITOCHONDRIAL"/>
    <property type="match status" value="1"/>
</dbReference>
<feature type="transmembrane region" description="Helical" evidence="8">
    <location>
        <begin position="181"/>
        <end position="197"/>
    </location>
</feature>
<dbReference type="SUPFAM" id="SSF90123">
    <property type="entry name" value="ABC transporter transmembrane region"/>
    <property type="match status" value="1"/>
</dbReference>
<organism evidence="11 12">
    <name type="scientific">Sphingomonas kyungheensis</name>
    <dbReference type="NCBI Taxonomy" id="1069987"/>
    <lineage>
        <taxon>Bacteria</taxon>
        <taxon>Pseudomonadati</taxon>
        <taxon>Pseudomonadota</taxon>
        <taxon>Alphaproteobacteria</taxon>
        <taxon>Sphingomonadales</taxon>
        <taxon>Sphingomonadaceae</taxon>
        <taxon>Sphingomonas</taxon>
    </lineage>
</organism>
<reference evidence="11 12" key="1">
    <citation type="journal article" date="2013" name="Int. J. Syst. Evol. Microbiol.">
        <title>Sphingomonas kyungheensis sp. nov., a bacterium with ginsenoside-converting activity isolated from soil of a ginseng field.</title>
        <authorList>
            <person name="Son H.M."/>
            <person name="Yang J.E."/>
            <person name="Park Y."/>
            <person name="Han C.K."/>
            <person name="Kim S.G."/>
            <person name="Kook M."/>
            <person name="Yi T.H."/>
        </authorList>
    </citation>
    <scope>NUCLEOTIDE SEQUENCE [LARGE SCALE GENOMIC DNA]</scope>
    <source>
        <strain evidence="11 12">LMG 26582</strain>
    </source>
</reference>
<dbReference type="InterPro" id="IPR017871">
    <property type="entry name" value="ABC_transporter-like_CS"/>
</dbReference>
<sequence length="612" mass="66233">MPPTDPTSHTRADQPLLPTLRRFLPYLWPAGQPALKARIVGAMTLVVMSKLVQVFGAAYTLKYAVDRMAVGDRGVATIVILLVVGYAASRFSTTLFDNLRNAVFERVGQDATRRLAANVFRHLHGLSLRFHLERRTGAVTKVVERGTKSIDTMLYFLLFNIAPTVLELALVLGIFWHSFGWPLVVATVAMVVVYILFTQKVTDWRNALRAQMNDLDTGAVAHAVDSLLNFETVKYFGAEEREARRYDAAISAYAAAATKSENSLAWLNVGQALITNLMLGGGMAYVAWGWSRGSFSAGDVVFVSTLLAQLFRPLDLLGMVYRTIRQGVIDMASMFALIDTPAEVVDAPGAAALAVAQGHVRFEDVRFGYDPDREILKGLDLDVPAGSTLAVVGPSGAGKSTLARLMYRFYDVAAGRITIDGQDIRDVQQASLRAAIGIVPQDTVLFNDTIGYNIAYGREGASRAEVEAAAAGAVIAGFIERQPDGYDARVGERGLKLSGGEKQRVAIARTLLKNPPILILDEATSALDSRTEAEILDTLEAIERGRTTIVIAHRLSTVVHADQIVVLDGGRVAERGTHAELLRLGGTYAEMWARQAQDDDVAGASEGALAAE</sequence>
<dbReference type="Gene3D" id="3.40.50.300">
    <property type="entry name" value="P-loop containing nucleotide triphosphate hydrolases"/>
    <property type="match status" value="1"/>
</dbReference>
<evidence type="ECO:0000256" key="5">
    <source>
        <dbReference type="ARBA" id="ARBA00022840"/>
    </source>
</evidence>
<dbReference type="InterPro" id="IPR039421">
    <property type="entry name" value="Type_1_exporter"/>
</dbReference>
<dbReference type="EMBL" id="JBBBDM010000007">
    <property type="protein sequence ID" value="MEI5688172.1"/>
    <property type="molecule type" value="Genomic_DNA"/>
</dbReference>
<keyword evidence="2" id="KW-0813">Transport</keyword>
<dbReference type="Gene3D" id="1.20.1560.10">
    <property type="entry name" value="ABC transporter type 1, transmembrane domain"/>
    <property type="match status" value="1"/>
</dbReference>
<dbReference type="PANTHER" id="PTHR24221">
    <property type="entry name" value="ATP-BINDING CASSETTE SUB-FAMILY B"/>
    <property type="match status" value="1"/>
</dbReference>
<dbReference type="Pfam" id="PF00664">
    <property type="entry name" value="ABC_membrane"/>
    <property type="match status" value="1"/>
</dbReference>
<dbReference type="SUPFAM" id="SSF52540">
    <property type="entry name" value="P-loop containing nucleoside triphosphate hydrolases"/>
    <property type="match status" value="1"/>
</dbReference>
<feature type="transmembrane region" description="Helical" evidence="8">
    <location>
        <begin position="154"/>
        <end position="175"/>
    </location>
</feature>
<feature type="transmembrane region" description="Helical" evidence="8">
    <location>
        <begin position="265"/>
        <end position="288"/>
    </location>
</feature>
<dbReference type="PROSITE" id="PS50929">
    <property type="entry name" value="ABC_TM1F"/>
    <property type="match status" value="1"/>
</dbReference>
<comment type="subcellular location">
    <subcellularLocation>
        <location evidence="1">Cell membrane</location>
        <topology evidence="1">Multi-pass membrane protein</topology>
    </subcellularLocation>
</comment>
<dbReference type="InterPro" id="IPR027417">
    <property type="entry name" value="P-loop_NTPase"/>
</dbReference>
<keyword evidence="3 8" id="KW-0812">Transmembrane</keyword>
<feature type="domain" description="ABC transmembrane type-1" evidence="10">
    <location>
        <begin position="58"/>
        <end position="326"/>
    </location>
</feature>
<keyword evidence="6 8" id="KW-1133">Transmembrane helix</keyword>
<feature type="transmembrane region" description="Helical" evidence="8">
    <location>
        <begin position="73"/>
        <end position="91"/>
    </location>
</feature>
<evidence type="ECO:0000256" key="3">
    <source>
        <dbReference type="ARBA" id="ARBA00022692"/>
    </source>
</evidence>
<dbReference type="InterPro" id="IPR011527">
    <property type="entry name" value="ABC1_TM_dom"/>
</dbReference>
<dbReference type="InterPro" id="IPR036640">
    <property type="entry name" value="ABC1_TM_sf"/>
</dbReference>
<protein>
    <submittedName>
        <fullName evidence="11">ABC transporter ATP-binding protein/permease</fullName>
    </submittedName>
</protein>